<evidence type="ECO:0000313" key="1">
    <source>
        <dbReference type="EMBL" id="MFF3342137.1"/>
    </source>
</evidence>
<proteinExistence type="predicted"/>
<dbReference type="RefSeq" id="WP_387897072.1">
    <property type="nucleotide sequence ID" value="NZ_JBIAPK010000008.1"/>
</dbReference>
<accession>A0ABW6RNK6</accession>
<name>A0ABW6RNK6_9ACTN</name>
<sequence length="94" mass="10250">MSDTTAPAVRVGDMTVSVVRMGPWVFTPASARLAREANATLHDKDRCVDLQYSSSIVEDFLTAMASIETDFATLSTSALSERHDNERTGQSFHA</sequence>
<evidence type="ECO:0000313" key="2">
    <source>
        <dbReference type="Proteomes" id="UP001601976"/>
    </source>
</evidence>
<gene>
    <name evidence="1" type="ORF">ACFYWW_25985</name>
</gene>
<protein>
    <submittedName>
        <fullName evidence="1">Uncharacterized protein</fullName>
    </submittedName>
</protein>
<organism evidence="1 2">
    <name type="scientific">Streptomyces flavidovirens</name>
    <dbReference type="NCBI Taxonomy" id="67298"/>
    <lineage>
        <taxon>Bacteria</taxon>
        <taxon>Bacillati</taxon>
        <taxon>Actinomycetota</taxon>
        <taxon>Actinomycetes</taxon>
        <taxon>Kitasatosporales</taxon>
        <taxon>Streptomycetaceae</taxon>
        <taxon>Streptomyces</taxon>
    </lineage>
</organism>
<dbReference type="Proteomes" id="UP001601976">
    <property type="component" value="Unassembled WGS sequence"/>
</dbReference>
<reference evidence="1 2" key="1">
    <citation type="submission" date="2024-10" db="EMBL/GenBank/DDBJ databases">
        <title>The Natural Products Discovery Center: Release of the First 8490 Sequenced Strains for Exploring Actinobacteria Biosynthetic Diversity.</title>
        <authorList>
            <person name="Kalkreuter E."/>
            <person name="Kautsar S.A."/>
            <person name="Yang D."/>
            <person name="Bader C.D."/>
            <person name="Teijaro C.N."/>
            <person name="Fluegel L."/>
            <person name="Davis C.M."/>
            <person name="Simpson J.R."/>
            <person name="Lauterbach L."/>
            <person name="Steele A.D."/>
            <person name="Gui C."/>
            <person name="Meng S."/>
            <person name="Li G."/>
            <person name="Viehrig K."/>
            <person name="Ye F."/>
            <person name="Su P."/>
            <person name="Kiefer A.F."/>
            <person name="Nichols A."/>
            <person name="Cepeda A.J."/>
            <person name="Yan W."/>
            <person name="Fan B."/>
            <person name="Jiang Y."/>
            <person name="Adhikari A."/>
            <person name="Zheng C.-J."/>
            <person name="Schuster L."/>
            <person name="Cowan T.M."/>
            <person name="Smanski M.J."/>
            <person name="Chevrette M.G."/>
            <person name="De Carvalho L.P.S."/>
            <person name="Shen B."/>
        </authorList>
    </citation>
    <scope>NUCLEOTIDE SEQUENCE [LARGE SCALE GENOMIC DNA]</scope>
    <source>
        <strain evidence="1 2">NPDC003029</strain>
    </source>
</reference>
<keyword evidence="2" id="KW-1185">Reference proteome</keyword>
<dbReference type="EMBL" id="JBIAPK010000008">
    <property type="protein sequence ID" value="MFF3342137.1"/>
    <property type="molecule type" value="Genomic_DNA"/>
</dbReference>
<comment type="caution">
    <text evidence="1">The sequence shown here is derived from an EMBL/GenBank/DDBJ whole genome shotgun (WGS) entry which is preliminary data.</text>
</comment>